<comment type="caution">
    <text evidence="1">The sequence shown here is derived from an EMBL/GenBank/DDBJ whole genome shotgun (WGS) entry which is preliminary data.</text>
</comment>
<keyword evidence="2" id="KW-1185">Reference proteome</keyword>
<dbReference type="RefSeq" id="WP_064068196.1">
    <property type="nucleotide sequence ID" value="NZ_JBEXZO010000008.1"/>
</dbReference>
<accession>A0ABV2WCZ2</accession>
<protein>
    <recommendedName>
        <fullName evidence="3">Lipoprotein</fullName>
    </recommendedName>
</protein>
<gene>
    <name evidence="1" type="ORF">ABZ508_28105</name>
</gene>
<dbReference type="Proteomes" id="UP001550378">
    <property type="component" value="Unassembled WGS sequence"/>
</dbReference>
<dbReference type="EMBL" id="JBEXZR010000033">
    <property type="protein sequence ID" value="MEU0711229.1"/>
    <property type="molecule type" value="Genomic_DNA"/>
</dbReference>
<name>A0ABV2WCZ2_9ACTN</name>
<proteinExistence type="predicted"/>
<sequence>MGVREGRGLVALAGIAVVAAVASGCGIRTTSVPVDAGAAPSRLPCSVSGSASGPGIATRAQQQPVPVRVYLVCASGLEAVDRTVPQTADKNPADGRLAVARALLIRLVAEPTETEREAGFTTSVQGPLAVSAGRDGDPEGALRLSRQPEDLPAAALSQIVCTYAENGTTADGGTVLLGGPGPYPVRRYACTEQLRERPDSAVPTRPAS</sequence>
<dbReference type="PROSITE" id="PS51257">
    <property type="entry name" value="PROKAR_LIPOPROTEIN"/>
    <property type="match status" value="1"/>
</dbReference>
<evidence type="ECO:0000313" key="1">
    <source>
        <dbReference type="EMBL" id="MEU0711229.1"/>
    </source>
</evidence>
<organism evidence="1 2">
    <name type="scientific">Streptomyces lavendulocolor</name>
    <dbReference type="NCBI Taxonomy" id="67316"/>
    <lineage>
        <taxon>Bacteria</taxon>
        <taxon>Bacillati</taxon>
        <taxon>Actinomycetota</taxon>
        <taxon>Actinomycetes</taxon>
        <taxon>Kitasatosporales</taxon>
        <taxon>Streptomycetaceae</taxon>
        <taxon>Streptomyces</taxon>
    </lineage>
</organism>
<reference evidence="1 2" key="1">
    <citation type="submission" date="2024-06" db="EMBL/GenBank/DDBJ databases">
        <title>The Natural Products Discovery Center: Release of the First 8490 Sequenced Strains for Exploring Actinobacteria Biosynthetic Diversity.</title>
        <authorList>
            <person name="Kalkreuter E."/>
            <person name="Kautsar S.A."/>
            <person name="Yang D."/>
            <person name="Bader C.D."/>
            <person name="Teijaro C.N."/>
            <person name="Fluegel L."/>
            <person name="Davis C.M."/>
            <person name="Simpson J.R."/>
            <person name="Lauterbach L."/>
            <person name="Steele A.D."/>
            <person name="Gui C."/>
            <person name="Meng S."/>
            <person name="Li G."/>
            <person name="Viehrig K."/>
            <person name="Ye F."/>
            <person name="Su P."/>
            <person name="Kiefer A.F."/>
            <person name="Nichols A."/>
            <person name="Cepeda A.J."/>
            <person name="Yan W."/>
            <person name="Fan B."/>
            <person name="Jiang Y."/>
            <person name="Adhikari A."/>
            <person name="Zheng C.-J."/>
            <person name="Schuster L."/>
            <person name="Cowan T.M."/>
            <person name="Smanski M.J."/>
            <person name="Chevrette M.G."/>
            <person name="De Carvalho L.P.S."/>
            <person name="Shen B."/>
        </authorList>
    </citation>
    <scope>NUCLEOTIDE SEQUENCE [LARGE SCALE GENOMIC DNA]</scope>
    <source>
        <strain evidence="1 2">NPDC006337</strain>
    </source>
</reference>
<evidence type="ECO:0000313" key="2">
    <source>
        <dbReference type="Proteomes" id="UP001550378"/>
    </source>
</evidence>
<evidence type="ECO:0008006" key="3">
    <source>
        <dbReference type="Google" id="ProtNLM"/>
    </source>
</evidence>